<accession>A0A4C1UI81</accession>
<sequence length="74" mass="8601">MPFLRRESETNHKNYKLEQSVDRSLWAVTNHVRTNVGNNVREVLASSDHRKLPADVLNILQVDLDPEREAYNAE</sequence>
<protein>
    <submittedName>
        <fullName evidence="1">Uncharacterized protein</fullName>
    </submittedName>
</protein>
<gene>
    <name evidence="1" type="ORF">EVAR_12160_1</name>
</gene>
<reference evidence="1 2" key="1">
    <citation type="journal article" date="2019" name="Commun. Biol.">
        <title>The bagworm genome reveals a unique fibroin gene that provides high tensile strength.</title>
        <authorList>
            <person name="Kono N."/>
            <person name="Nakamura H."/>
            <person name="Ohtoshi R."/>
            <person name="Tomita M."/>
            <person name="Numata K."/>
            <person name="Arakawa K."/>
        </authorList>
    </citation>
    <scope>NUCLEOTIDE SEQUENCE [LARGE SCALE GENOMIC DNA]</scope>
</reference>
<evidence type="ECO:0000313" key="1">
    <source>
        <dbReference type="EMBL" id="GBP25682.1"/>
    </source>
</evidence>
<dbReference type="Proteomes" id="UP000299102">
    <property type="component" value="Unassembled WGS sequence"/>
</dbReference>
<dbReference type="EMBL" id="BGZK01000171">
    <property type="protein sequence ID" value="GBP25682.1"/>
    <property type="molecule type" value="Genomic_DNA"/>
</dbReference>
<dbReference type="AlphaFoldDB" id="A0A4C1UI81"/>
<evidence type="ECO:0000313" key="2">
    <source>
        <dbReference type="Proteomes" id="UP000299102"/>
    </source>
</evidence>
<comment type="caution">
    <text evidence="1">The sequence shown here is derived from an EMBL/GenBank/DDBJ whole genome shotgun (WGS) entry which is preliminary data.</text>
</comment>
<name>A0A4C1UI81_EUMVA</name>
<dbReference type="OrthoDB" id="6764815at2759"/>
<organism evidence="1 2">
    <name type="scientific">Eumeta variegata</name>
    <name type="common">Bagworm moth</name>
    <name type="synonym">Eumeta japonica</name>
    <dbReference type="NCBI Taxonomy" id="151549"/>
    <lineage>
        <taxon>Eukaryota</taxon>
        <taxon>Metazoa</taxon>
        <taxon>Ecdysozoa</taxon>
        <taxon>Arthropoda</taxon>
        <taxon>Hexapoda</taxon>
        <taxon>Insecta</taxon>
        <taxon>Pterygota</taxon>
        <taxon>Neoptera</taxon>
        <taxon>Endopterygota</taxon>
        <taxon>Lepidoptera</taxon>
        <taxon>Glossata</taxon>
        <taxon>Ditrysia</taxon>
        <taxon>Tineoidea</taxon>
        <taxon>Psychidae</taxon>
        <taxon>Oiketicinae</taxon>
        <taxon>Eumeta</taxon>
    </lineage>
</organism>
<proteinExistence type="predicted"/>
<keyword evidence="2" id="KW-1185">Reference proteome</keyword>